<gene>
    <name evidence="13" type="ORF">JETT_3133</name>
</gene>
<dbReference type="Gene3D" id="1.10.1670.10">
    <property type="entry name" value="Helix-hairpin-Helix base-excision DNA repair enzymes (C-terminal)"/>
    <property type="match status" value="1"/>
</dbReference>
<dbReference type="PANTHER" id="PTHR42944">
    <property type="entry name" value="ADENINE DNA GLYCOSYLASE"/>
    <property type="match status" value="1"/>
</dbReference>
<comment type="caution">
    <text evidence="13">The sequence shown here is derived from an EMBL/GenBank/DDBJ whole genome shotgun (WGS) entry which is preliminary data.</text>
</comment>
<feature type="compositionally biased region" description="Basic residues" evidence="11">
    <location>
        <begin position="1"/>
        <end position="18"/>
    </location>
</feature>
<dbReference type="SMART" id="SM00478">
    <property type="entry name" value="ENDO3c"/>
    <property type="match status" value="1"/>
</dbReference>
<evidence type="ECO:0000313" key="14">
    <source>
        <dbReference type="Proteomes" id="UP000319783"/>
    </source>
</evidence>
<keyword evidence="8" id="KW-0411">Iron-sulfur</keyword>
<keyword evidence="10" id="KW-0326">Glycosidase</keyword>
<feature type="domain" description="HhH-GPD" evidence="12">
    <location>
        <begin position="68"/>
        <end position="216"/>
    </location>
</feature>
<evidence type="ECO:0000256" key="10">
    <source>
        <dbReference type="ARBA" id="ARBA00023295"/>
    </source>
</evidence>
<evidence type="ECO:0000256" key="7">
    <source>
        <dbReference type="ARBA" id="ARBA00023004"/>
    </source>
</evidence>
<sequence>MEKKKITKPKKQKNKRVKPGQVGQKKILTPDAIKKFQKVIYSYYQEYGRNLPWRITQDPYHILVSEIMLQQTQVQRVIGKYESFIQVFPNFCSLSQAPLKMVLKEWQGLGYNRRAMALKQIAQKVIEEFDGVLPSSVDALITFPGIGRATASAISAFAFHKPTVFIETNIRRVFIHSFFHDENNIKDAEIILLVEKTLDASNPRNWYYALMDYGVMLKKDYENPNRRSAHYQKQSPFQGSNRQIRGMILKVLTRESYISESEIVQKLQVCPEKLRDILFQLQKEGFIKRRWKKFTIA</sequence>
<dbReference type="GO" id="GO:0046872">
    <property type="term" value="F:metal ion binding"/>
    <property type="evidence" value="ECO:0007669"/>
    <property type="project" value="UniProtKB-KW"/>
</dbReference>
<keyword evidence="9" id="KW-0234">DNA repair</keyword>
<dbReference type="InterPro" id="IPR024550">
    <property type="entry name" value="TFIIEa/SarR/Rpc3_HTH_dom"/>
</dbReference>
<proteinExistence type="inferred from homology"/>
<keyword evidence="6" id="KW-0378">Hydrolase</keyword>
<name>A0A533Q7J2_9BACT</name>
<dbReference type="InterPro" id="IPR003265">
    <property type="entry name" value="HhH-GPD_domain"/>
</dbReference>
<dbReference type="SUPFAM" id="SSF48150">
    <property type="entry name" value="DNA-glycosylase"/>
    <property type="match status" value="1"/>
</dbReference>
<evidence type="ECO:0000256" key="11">
    <source>
        <dbReference type="SAM" id="MobiDB-lite"/>
    </source>
</evidence>
<keyword evidence="4" id="KW-0479">Metal-binding</keyword>
<evidence type="ECO:0000256" key="9">
    <source>
        <dbReference type="ARBA" id="ARBA00023204"/>
    </source>
</evidence>
<evidence type="ECO:0000256" key="8">
    <source>
        <dbReference type="ARBA" id="ARBA00023014"/>
    </source>
</evidence>
<dbReference type="AlphaFoldDB" id="A0A533Q7J2"/>
<comment type="function">
    <text evidence="2">Adenine glycosylase active on G-A mispairs. MutY also corrects error-prone DNA synthesis past GO lesions which are due to the oxidatively damaged form of guanine: 7,8-dihydro-8-oxoguanine (8-oxo-dGTP).</text>
</comment>
<feature type="region of interest" description="Disordered" evidence="11">
    <location>
        <begin position="1"/>
        <end position="22"/>
    </location>
</feature>
<evidence type="ECO:0000256" key="3">
    <source>
        <dbReference type="ARBA" id="ARBA00008343"/>
    </source>
</evidence>
<dbReference type="GO" id="GO:0000701">
    <property type="term" value="F:purine-specific mismatch base pair DNA N-glycosylase activity"/>
    <property type="evidence" value="ECO:0007669"/>
    <property type="project" value="TreeGrafter"/>
</dbReference>
<keyword evidence="7" id="KW-0408">Iron</keyword>
<comment type="similarity">
    <text evidence="3">Belongs to the Nth/MutY family.</text>
</comment>
<dbReference type="Gene3D" id="1.10.340.30">
    <property type="entry name" value="Hypothetical protein, domain 2"/>
    <property type="match status" value="1"/>
</dbReference>
<dbReference type="EMBL" id="SULG01000091">
    <property type="protein sequence ID" value="TLD40597.1"/>
    <property type="molecule type" value="Genomic_DNA"/>
</dbReference>
<reference evidence="13 14" key="1">
    <citation type="submission" date="2019-04" db="EMBL/GenBank/DDBJ databases">
        <title>Genome of a novel bacterium Candidatus Jettenia ecosi reconstructed from metagenome of an anammox bioreactor.</title>
        <authorList>
            <person name="Mardanov A.V."/>
            <person name="Beletsky A.V."/>
            <person name="Ravin N.V."/>
            <person name="Botchkova E.A."/>
            <person name="Litti Y.V."/>
            <person name="Nozhevnikova A.N."/>
        </authorList>
    </citation>
    <scope>NUCLEOTIDE SEQUENCE [LARGE SCALE GENOMIC DNA]</scope>
    <source>
        <strain evidence="13">J2</strain>
    </source>
</reference>
<evidence type="ECO:0000256" key="5">
    <source>
        <dbReference type="ARBA" id="ARBA00022763"/>
    </source>
</evidence>
<evidence type="ECO:0000256" key="2">
    <source>
        <dbReference type="ARBA" id="ARBA00002933"/>
    </source>
</evidence>
<dbReference type="GO" id="GO:0034039">
    <property type="term" value="F:8-oxo-7,8-dihydroguanine DNA N-glycosylase activity"/>
    <property type="evidence" value="ECO:0007669"/>
    <property type="project" value="TreeGrafter"/>
</dbReference>
<dbReference type="GO" id="GO:0051536">
    <property type="term" value="F:iron-sulfur cluster binding"/>
    <property type="evidence" value="ECO:0007669"/>
    <property type="project" value="UniProtKB-KW"/>
</dbReference>
<accession>A0A533Q7J2</accession>
<dbReference type="Pfam" id="PF02002">
    <property type="entry name" value="TFIIE_alpha"/>
    <property type="match status" value="1"/>
</dbReference>
<dbReference type="CDD" id="cd00056">
    <property type="entry name" value="ENDO3c"/>
    <property type="match status" value="1"/>
</dbReference>
<dbReference type="GO" id="GO:0032357">
    <property type="term" value="F:oxidized purine DNA binding"/>
    <property type="evidence" value="ECO:0007669"/>
    <property type="project" value="TreeGrafter"/>
</dbReference>
<dbReference type="GO" id="GO:0006298">
    <property type="term" value="P:mismatch repair"/>
    <property type="evidence" value="ECO:0007669"/>
    <property type="project" value="TreeGrafter"/>
</dbReference>
<keyword evidence="5" id="KW-0227">DNA damage</keyword>
<evidence type="ECO:0000256" key="4">
    <source>
        <dbReference type="ARBA" id="ARBA00022723"/>
    </source>
</evidence>
<dbReference type="Pfam" id="PF00730">
    <property type="entry name" value="HhH-GPD"/>
    <property type="match status" value="1"/>
</dbReference>
<comment type="cofactor">
    <cofactor evidence="1">
        <name>[4Fe-4S] cluster</name>
        <dbReference type="ChEBI" id="CHEBI:49883"/>
    </cofactor>
</comment>
<evidence type="ECO:0000256" key="1">
    <source>
        <dbReference type="ARBA" id="ARBA00001966"/>
    </source>
</evidence>
<dbReference type="InterPro" id="IPR011257">
    <property type="entry name" value="DNA_glycosylase"/>
</dbReference>
<protein>
    <submittedName>
        <fullName evidence="13">A/G-specific adenine glycosylase</fullName>
    </submittedName>
</protein>
<dbReference type="InterPro" id="IPR044298">
    <property type="entry name" value="MIG/MutY"/>
</dbReference>
<dbReference type="PANTHER" id="PTHR42944:SF1">
    <property type="entry name" value="ADENINE DNA GLYCOSYLASE"/>
    <property type="match status" value="1"/>
</dbReference>
<dbReference type="GO" id="GO:0035485">
    <property type="term" value="F:adenine/guanine mispair binding"/>
    <property type="evidence" value="ECO:0007669"/>
    <property type="project" value="TreeGrafter"/>
</dbReference>
<dbReference type="GO" id="GO:0006284">
    <property type="term" value="P:base-excision repair"/>
    <property type="evidence" value="ECO:0007669"/>
    <property type="project" value="InterPro"/>
</dbReference>
<dbReference type="InterPro" id="IPR023170">
    <property type="entry name" value="HhH_base_excis_C"/>
</dbReference>
<dbReference type="Proteomes" id="UP000319783">
    <property type="component" value="Unassembled WGS sequence"/>
</dbReference>
<evidence type="ECO:0000313" key="13">
    <source>
        <dbReference type="EMBL" id="TLD40597.1"/>
    </source>
</evidence>
<evidence type="ECO:0000256" key="6">
    <source>
        <dbReference type="ARBA" id="ARBA00022801"/>
    </source>
</evidence>
<evidence type="ECO:0000259" key="12">
    <source>
        <dbReference type="SMART" id="SM00478"/>
    </source>
</evidence>
<organism evidence="13 14">
    <name type="scientific">Candidatus Jettenia ecosi</name>
    <dbReference type="NCBI Taxonomy" id="2494326"/>
    <lineage>
        <taxon>Bacteria</taxon>
        <taxon>Pseudomonadati</taxon>
        <taxon>Planctomycetota</taxon>
        <taxon>Candidatus Brocadiia</taxon>
        <taxon>Candidatus Brocadiales</taxon>
        <taxon>Candidatus Brocadiaceae</taxon>
        <taxon>Candidatus Jettenia</taxon>
    </lineage>
</organism>